<name>A0A7X9XBT5_9BACT</name>
<proteinExistence type="predicted"/>
<evidence type="ECO:0000313" key="1">
    <source>
        <dbReference type="EMBL" id="NME71081.1"/>
    </source>
</evidence>
<dbReference type="PROSITE" id="PS51257">
    <property type="entry name" value="PROKAR_LIPOPROTEIN"/>
    <property type="match status" value="1"/>
</dbReference>
<dbReference type="EMBL" id="JABANE010000085">
    <property type="protein sequence ID" value="NME71081.1"/>
    <property type="molecule type" value="Genomic_DNA"/>
</dbReference>
<accession>A0A7X9XBT5</accession>
<comment type="caution">
    <text evidence="1">The sequence shown here is derived from an EMBL/GenBank/DDBJ whole genome shotgun (WGS) entry which is preliminary data.</text>
</comment>
<gene>
    <name evidence="1" type="ORF">HHU12_24140</name>
</gene>
<dbReference type="AlphaFoldDB" id="A0A7X9XBT5"/>
<reference evidence="1 2" key="1">
    <citation type="submission" date="2020-04" db="EMBL/GenBank/DDBJ databases">
        <title>Flammeovirga sp. SR4, a novel species isolated from seawater.</title>
        <authorList>
            <person name="Wang X."/>
        </authorList>
    </citation>
    <scope>NUCLEOTIDE SEQUENCE [LARGE SCALE GENOMIC DNA]</scope>
    <source>
        <strain evidence="1 2">ATCC 23126</strain>
    </source>
</reference>
<evidence type="ECO:0000313" key="2">
    <source>
        <dbReference type="Proteomes" id="UP000576082"/>
    </source>
</evidence>
<organism evidence="1 2">
    <name type="scientific">Flammeovirga aprica JL-4</name>
    <dbReference type="NCBI Taxonomy" id="694437"/>
    <lineage>
        <taxon>Bacteria</taxon>
        <taxon>Pseudomonadati</taxon>
        <taxon>Bacteroidota</taxon>
        <taxon>Cytophagia</taxon>
        <taxon>Cytophagales</taxon>
        <taxon>Flammeovirgaceae</taxon>
        <taxon>Flammeovirga</taxon>
    </lineage>
</organism>
<evidence type="ECO:0008006" key="3">
    <source>
        <dbReference type="Google" id="ProtNLM"/>
    </source>
</evidence>
<dbReference type="Proteomes" id="UP000576082">
    <property type="component" value="Unassembled WGS sequence"/>
</dbReference>
<sequence>MKQLTSYIASLFILISCHTNDDTIIKTHFSEIDFSFLSDTSKKLSSSKNIKEPSIAKNTNLGILSITENGNYTTTEPTFFNKTYPLELNLKLSLHNVNHLPYEVTSYHQKNVSDTSYQVVKESTFYPSHLLCIQNLSQEDIGIKQQDNQVFLIQEAKNEDGEWKNIEYFDYSKCGNSYWITALRAHQMMLVQIPKYKGNFDTFLRVKLKVNNQLFYSDSIQCTIQKSQFDLSPQSSDYRRLRRKFTAPKVDSLIYFL</sequence>
<dbReference type="RefSeq" id="WP_169659303.1">
    <property type="nucleotide sequence ID" value="NZ_JABANE010000085.1"/>
</dbReference>
<protein>
    <recommendedName>
        <fullName evidence="3">Lipoprotein</fullName>
    </recommendedName>
</protein>
<keyword evidence="2" id="KW-1185">Reference proteome</keyword>